<dbReference type="InterPro" id="IPR052749">
    <property type="entry name" value="Alpha-tectorin"/>
</dbReference>
<keyword evidence="1" id="KW-0732">Signal</keyword>
<feature type="chain" id="PRO_5045783236" evidence="1">
    <location>
        <begin position="18"/>
        <end position="331"/>
    </location>
</feature>
<dbReference type="GeneID" id="102806792"/>
<accession>A0ABM0MPV4</accession>
<dbReference type="Pfam" id="PF00094">
    <property type="entry name" value="VWD"/>
    <property type="match status" value="1"/>
</dbReference>
<name>A0ABM0MPV4_SACKO</name>
<proteinExistence type="predicted"/>
<evidence type="ECO:0000313" key="3">
    <source>
        <dbReference type="Proteomes" id="UP000694865"/>
    </source>
</evidence>
<protein>
    <submittedName>
        <fullName evidence="4">Kielin/chordin-like protein-like</fullName>
    </submittedName>
</protein>
<evidence type="ECO:0000259" key="2">
    <source>
        <dbReference type="PROSITE" id="PS51233"/>
    </source>
</evidence>
<keyword evidence="3" id="KW-1185">Reference proteome</keyword>
<gene>
    <name evidence="4" type="primary">LOC102806792</name>
</gene>
<feature type="domain" description="VWFD" evidence="2">
    <location>
        <begin position="125"/>
        <end position="330"/>
    </location>
</feature>
<feature type="signal peptide" evidence="1">
    <location>
        <begin position="1"/>
        <end position="17"/>
    </location>
</feature>
<sequence length="331" mass="37088">MKLTLLLVLAILPIISAGNIKRAESKLERCEPSDEDECTTSPAINGKCKVSCENDEKTAAGRSLCCKGLTCCHKSKDACSRAYEGAFCDVGPCDPDLVQINNDDLCRNGFVCCKSKPTWNGIPDPRPGELGDPQFETFDGFHFSYQGPCMYYLVQEDSVVPNFSVMSKHVNGRDEKGQSVTFVSSVHIDYYGYKIDLLQGYQVMVDSYDISDDLPKTYSRESSMSFTIRWANANRNLLVAEFPGLFEVIWNGKSRVIVELEKEFKGKGQVHGMLGNNNGDLTDDLEVRKEDGNIVLLYPIEMNEDGKVEHPPRYIIDQFGEMWLVPNSCKH</sequence>
<dbReference type="Proteomes" id="UP000694865">
    <property type="component" value="Unplaced"/>
</dbReference>
<dbReference type="PROSITE" id="PS51233">
    <property type="entry name" value="VWFD"/>
    <property type="match status" value="1"/>
</dbReference>
<organism evidence="3 4">
    <name type="scientific">Saccoglossus kowalevskii</name>
    <name type="common">Acorn worm</name>
    <dbReference type="NCBI Taxonomy" id="10224"/>
    <lineage>
        <taxon>Eukaryota</taxon>
        <taxon>Metazoa</taxon>
        <taxon>Hemichordata</taxon>
        <taxon>Enteropneusta</taxon>
        <taxon>Harrimaniidae</taxon>
        <taxon>Saccoglossus</taxon>
    </lineage>
</organism>
<dbReference type="SMART" id="SM00216">
    <property type="entry name" value="VWD"/>
    <property type="match status" value="1"/>
</dbReference>
<dbReference type="InterPro" id="IPR001846">
    <property type="entry name" value="VWF_type-D"/>
</dbReference>
<dbReference type="PANTHER" id="PTHR46160">
    <property type="entry name" value="ALPHA-TECTORIN-RELATED"/>
    <property type="match status" value="1"/>
</dbReference>
<dbReference type="PANTHER" id="PTHR46160:SF9">
    <property type="entry name" value="PROTEIN PRY2-RELATED"/>
    <property type="match status" value="1"/>
</dbReference>
<evidence type="ECO:0000313" key="4">
    <source>
        <dbReference type="RefSeq" id="XP_006822045.1"/>
    </source>
</evidence>
<evidence type="ECO:0000256" key="1">
    <source>
        <dbReference type="SAM" id="SignalP"/>
    </source>
</evidence>
<reference evidence="4" key="1">
    <citation type="submission" date="2025-08" db="UniProtKB">
        <authorList>
            <consortium name="RefSeq"/>
        </authorList>
    </citation>
    <scope>IDENTIFICATION</scope>
    <source>
        <tissue evidence="4">Testes</tissue>
    </source>
</reference>
<dbReference type="RefSeq" id="XP_006822045.1">
    <property type="nucleotide sequence ID" value="XM_006821982.1"/>
</dbReference>